<protein>
    <submittedName>
        <fullName evidence="6">AraC family transcriptional regulator</fullName>
    </submittedName>
</protein>
<evidence type="ECO:0000256" key="2">
    <source>
        <dbReference type="ARBA" id="ARBA00023125"/>
    </source>
</evidence>
<feature type="region of interest" description="Disordered" evidence="4">
    <location>
        <begin position="1"/>
        <end position="67"/>
    </location>
</feature>
<dbReference type="OrthoDB" id="5582699at2"/>
<dbReference type="AlphaFoldDB" id="A0A5C4RSG5"/>
<dbReference type="Pfam" id="PF12625">
    <property type="entry name" value="Arabinose_bd"/>
    <property type="match status" value="1"/>
</dbReference>
<dbReference type="Pfam" id="PF12833">
    <property type="entry name" value="HTH_18"/>
    <property type="match status" value="1"/>
</dbReference>
<keyword evidence="3" id="KW-0804">Transcription</keyword>
<dbReference type="InterPro" id="IPR032687">
    <property type="entry name" value="AraC-type_N"/>
</dbReference>
<evidence type="ECO:0000313" key="6">
    <source>
        <dbReference type="EMBL" id="TNJ33791.1"/>
    </source>
</evidence>
<evidence type="ECO:0000313" key="7">
    <source>
        <dbReference type="Proteomes" id="UP000305760"/>
    </source>
</evidence>
<dbReference type="InterPro" id="IPR009057">
    <property type="entry name" value="Homeodomain-like_sf"/>
</dbReference>
<sequence length="406" mass="44472">MPNRPVRRTPAPRPRFAIPNSSARRTAGYGDSLGVNTFPSRGPGRHSMGGKTATPGTRSMPSPALPDLTSATPLNIKNGIVIGLLARADELGVDSGPWFEGTRLDRRNFQADAPAYVSYRQACDIIQRALDSLPGEGHGLEIGARQDVGNFGLLGLAMMTARDFGEALRLGIEFAAITGAMLEMQLAEDPASGDVAVSAWMRNRTPRIEPFLCEELFASCLKLCRGLLGPGFSPRRAELAYAPPAHADDYARVLGCEVRFGAPANRVLIERHWLATPMGAHNPVSARHMLTLCREQMPRGASGNNIVETVGNLLRLQLADSPRLVDIATELHLAERTLRRQLHGAGTSWQELHDRVRRDVAEQMLRRPGIRIAEVGAATGFQDAREFRRAFRRWTGRSPSEIRSRP</sequence>
<proteinExistence type="predicted"/>
<dbReference type="InterPro" id="IPR018060">
    <property type="entry name" value="HTH_AraC"/>
</dbReference>
<gene>
    <name evidence="6" type="ORF">E1B00_10695</name>
</gene>
<keyword evidence="7" id="KW-1185">Reference proteome</keyword>
<name>A0A5C4RSG5_9GAMM</name>
<dbReference type="SUPFAM" id="SSF46689">
    <property type="entry name" value="Homeodomain-like"/>
    <property type="match status" value="1"/>
</dbReference>
<dbReference type="SMART" id="SM00342">
    <property type="entry name" value="HTH_ARAC"/>
    <property type="match status" value="1"/>
</dbReference>
<dbReference type="GO" id="GO:0005829">
    <property type="term" value="C:cytosol"/>
    <property type="evidence" value="ECO:0007669"/>
    <property type="project" value="TreeGrafter"/>
</dbReference>
<dbReference type="PROSITE" id="PS01124">
    <property type="entry name" value="HTH_ARAC_FAMILY_2"/>
    <property type="match status" value="1"/>
</dbReference>
<feature type="domain" description="HTH araC/xylS-type" evidence="5">
    <location>
        <begin position="308"/>
        <end position="405"/>
    </location>
</feature>
<evidence type="ECO:0000256" key="4">
    <source>
        <dbReference type="SAM" id="MobiDB-lite"/>
    </source>
</evidence>
<dbReference type="GO" id="GO:0000976">
    <property type="term" value="F:transcription cis-regulatory region binding"/>
    <property type="evidence" value="ECO:0007669"/>
    <property type="project" value="TreeGrafter"/>
</dbReference>
<reference evidence="6 7" key="1">
    <citation type="submission" date="2019-03" db="EMBL/GenBank/DDBJ databases">
        <title>Arenimonas daejeonensis sp. nov., isolated from compost.</title>
        <authorList>
            <person name="Jeon C.O."/>
        </authorList>
    </citation>
    <scope>NUCLEOTIDE SEQUENCE [LARGE SCALE GENOMIC DNA]</scope>
    <source>
        <strain evidence="6 7">R29</strain>
    </source>
</reference>
<evidence type="ECO:0000256" key="1">
    <source>
        <dbReference type="ARBA" id="ARBA00023015"/>
    </source>
</evidence>
<accession>A0A5C4RSG5</accession>
<keyword evidence="2" id="KW-0238">DNA-binding</keyword>
<evidence type="ECO:0000256" key="3">
    <source>
        <dbReference type="ARBA" id="ARBA00023163"/>
    </source>
</evidence>
<dbReference type="PANTHER" id="PTHR47894">
    <property type="entry name" value="HTH-TYPE TRANSCRIPTIONAL REGULATOR GADX"/>
    <property type="match status" value="1"/>
</dbReference>
<dbReference type="EMBL" id="SMDR01000002">
    <property type="protein sequence ID" value="TNJ33791.1"/>
    <property type="molecule type" value="Genomic_DNA"/>
</dbReference>
<organism evidence="6 7">
    <name type="scientific">Arenimonas terrae</name>
    <dbReference type="NCBI Taxonomy" id="2546226"/>
    <lineage>
        <taxon>Bacteria</taxon>
        <taxon>Pseudomonadati</taxon>
        <taxon>Pseudomonadota</taxon>
        <taxon>Gammaproteobacteria</taxon>
        <taxon>Lysobacterales</taxon>
        <taxon>Lysobacteraceae</taxon>
        <taxon>Arenimonas</taxon>
    </lineage>
</organism>
<dbReference type="PANTHER" id="PTHR47894:SF1">
    <property type="entry name" value="HTH-TYPE TRANSCRIPTIONAL REGULATOR VQSM"/>
    <property type="match status" value="1"/>
</dbReference>
<dbReference type="GO" id="GO:0003700">
    <property type="term" value="F:DNA-binding transcription factor activity"/>
    <property type="evidence" value="ECO:0007669"/>
    <property type="project" value="InterPro"/>
</dbReference>
<dbReference type="Proteomes" id="UP000305760">
    <property type="component" value="Unassembled WGS sequence"/>
</dbReference>
<comment type="caution">
    <text evidence="6">The sequence shown here is derived from an EMBL/GenBank/DDBJ whole genome shotgun (WGS) entry which is preliminary data.</text>
</comment>
<keyword evidence="1" id="KW-0805">Transcription regulation</keyword>
<evidence type="ECO:0000259" key="5">
    <source>
        <dbReference type="PROSITE" id="PS01124"/>
    </source>
</evidence>
<dbReference type="Gene3D" id="1.10.10.60">
    <property type="entry name" value="Homeodomain-like"/>
    <property type="match status" value="1"/>
</dbReference>